<protein>
    <submittedName>
        <fullName evidence="1">Uncharacterized protein</fullName>
    </submittedName>
</protein>
<reference evidence="1" key="1">
    <citation type="submission" date="2024-12" db="EMBL/GenBank/DDBJ databases">
        <title>Comparative genomics and development of molecular markers within Purpureocillium lilacinum and among Purpureocillium species.</title>
        <authorList>
            <person name="Yeh Z.-Y."/>
            <person name="Ni N.-T."/>
            <person name="Lo P.-H."/>
            <person name="Mushyakhwo K."/>
            <person name="Lin C.-F."/>
            <person name="Nai Y.-S."/>
        </authorList>
    </citation>
    <scope>NUCLEOTIDE SEQUENCE</scope>
    <source>
        <strain evidence="1">NCHU-NPUST-175</strain>
    </source>
</reference>
<evidence type="ECO:0000313" key="1">
    <source>
        <dbReference type="EMBL" id="KAL3961093.1"/>
    </source>
</evidence>
<accession>A0ACC4DYE0</accession>
<comment type="caution">
    <text evidence="1">The sequence shown here is derived from an EMBL/GenBank/DDBJ whole genome shotgun (WGS) entry which is preliminary data.</text>
</comment>
<dbReference type="EMBL" id="JBGNUJ010000004">
    <property type="protein sequence ID" value="KAL3961093.1"/>
    <property type="molecule type" value="Genomic_DNA"/>
</dbReference>
<dbReference type="Proteomes" id="UP001638806">
    <property type="component" value="Unassembled WGS sequence"/>
</dbReference>
<keyword evidence="2" id="KW-1185">Reference proteome</keyword>
<proteinExistence type="predicted"/>
<organism evidence="1 2">
    <name type="scientific">Purpureocillium lilacinum</name>
    <name type="common">Paecilomyces lilacinus</name>
    <dbReference type="NCBI Taxonomy" id="33203"/>
    <lineage>
        <taxon>Eukaryota</taxon>
        <taxon>Fungi</taxon>
        <taxon>Dikarya</taxon>
        <taxon>Ascomycota</taxon>
        <taxon>Pezizomycotina</taxon>
        <taxon>Sordariomycetes</taxon>
        <taxon>Hypocreomycetidae</taxon>
        <taxon>Hypocreales</taxon>
        <taxon>Ophiocordycipitaceae</taxon>
        <taxon>Purpureocillium</taxon>
    </lineage>
</organism>
<evidence type="ECO:0000313" key="2">
    <source>
        <dbReference type="Proteomes" id="UP001638806"/>
    </source>
</evidence>
<sequence length="220" mass="24384">MLTSRENCIEPKSFQASPPALCHCPSKTTVQGALPCPASTSIIRRPYISTPLRRRPLPIHPQVRVIPIRRRRLRHEPDRRGPRPAVVLPPRRAPALLAELLVVAGRRVHAVPAEALVHAGQAVEEVVHDGRRALDRPLGVPVCRDGARHAGAGVADRGVAEQRGELAEVEEMHFEGLVVVYHELFYIARLHVANGRYEYDRQLYGGSDACFPLAMVRVVD</sequence>
<gene>
    <name evidence="1" type="ORF">ACCO45_006210</name>
</gene>
<name>A0ACC4DYE0_PURLI</name>